<dbReference type="EMBL" id="LR881469">
    <property type="protein sequence ID" value="CAD5328426.1"/>
    <property type="molecule type" value="Genomic_DNA"/>
</dbReference>
<sequence>MLSGAGETHVRWRRDLQNLLSLFQSFLSFWSWFFSPVNVYSTSLAPNHNSDADPPLNPTREESHFFIIALSKILEQFFIDTSFGSRSALLAVTPLVPSHWISLMAGDSLGPSVVPFPVKTSTTHDELHCWQVFFPGASPSTITSDLYDGGTLPSLLSTVTTLGFGGMGLNFLDGPVATIHAFGGLGLSHFGGPKTLNLIWPISRFALLRVLWTLSLNHCFTITDGRGLHSIVGTLVLEEPCNHNTRNLLHRVDWLPTDVSLVLKLSGLVLISNHRLCDAAHTFVLICDHIMSLNLPTIMLTHPVPCRLLDDASQPSWNCWVKPLWLALSTLFSSPMNPISSLKLEPGEKSHTAASSLEHFNESFYASIARAYYDHKLIRDFSKLVFKLESLQVPIDLPSLATFLKLCILEDS</sequence>
<protein>
    <submittedName>
        <fullName evidence="1">(thale cress) hypothetical protein</fullName>
    </submittedName>
</protein>
<reference evidence="1 2" key="1">
    <citation type="submission" date="2020-09" db="EMBL/GenBank/DDBJ databases">
        <authorList>
            <person name="Ashkenazy H."/>
        </authorList>
    </citation>
    <scope>NUCLEOTIDE SEQUENCE [LARGE SCALE GENOMIC DNA]</scope>
    <source>
        <strain evidence="2">cv. Cdm-0</strain>
    </source>
</reference>
<name>A0A7G2EZH7_ARATH</name>
<organism evidence="1 2">
    <name type="scientific">Arabidopsis thaliana</name>
    <name type="common">Mouse-ear cress</name>
    <dbReference type="NCBI Taxonomy" id="3702"/>
    <lineage>
        <taxon>Eukaryota</taxon>
        <taxon>Viridiplantae</taxon>
        <taxon>Streptophyta</taxon>
        <taxon>Embryophyta</taxon>
        <taxon>Tracheophyta</taxon>
        <taxon>Spermatophyta</taxon>
        <taxon>Magnoliopsida</taxon>
        <taxon>eudicotyledons</taxon>
        <taxon>Gunneridae</taxon>
        <taxon>Pentapetalae</taxon>
        <taxon>rosids</taxon>
        <taxon>malvids</taxon>
        <taxon>Brassicales</taxon>
        <taxon>Brassicaceae</taxon>
        <taxon>Camelineae</taxon>
        <taxon>Arabidopsis</taxon>
    </lineage>
</organism>
<accession>A0A7G2EZH7</accession>
<proteinExistence type="predicted"/>
<evidence type="ECO:0000313" key="1">
    <source>
        <dbReference type="EMBL" id="CAD5328426.1"/>
    </source>
</evidence>
<dbReference type="AlphaFoldDB" id="A0A7G2EZH7"/>
<dbReference type="Proteomes" id="UP000516314">
    <property type="component" value="Chromosome 4"/>
</dbReference>
<evidence type="ECO:0000313" key="2">
    <source>
        <dbReference type="Proteomes" id="UP000516314"/>
    </source>
</evidence>
<gene>
    <name evidence="1" type="ORF">AT9943_LOCUS16075</name>
</gene>